<dbReference type="PANTHER" id="PTHR33702">
    <property type="entry name" value="BNAA09G40010D PROTEIN"/>
    <property type="match status" value="1"/>
</dbReference>
<name>A0AAP0M2R8_9ROSI</name>
<proteinExistence type="predicted"/>
<protein>
    <submittedName>
        <fullName evidence="1">Uncharacterized protein</fullName>
    </submittedName>
</protein>
<comment type="caution">
    <text evidence="1">The sequence shown here is derived from an EMBL/GenBank/DDBJ whole genome shotgun (WGS) entry which is preliminary data.</text>
</comment>
<sequence>MNNLAAKVGSLNNESAFGTKRIPNKARQGDRVVYCSEEIEDRLVLEIYKRCWRRRGYQKLNDARKRNVRVIRLKGPSSSRCWRIKAVPKLCFKIIASPLRLWTKFKNGYIRKMNNLAGKVGSLNNDNVFGGRRVPRARQGDKVIYSNEEIENRLVLEIYKILVATGRDISSL</sequence>
<keyword evidence="2" id="KW-1185">Reference proteome</keyword>
<evidence type="ECO:0000313" key="2">
    <source>
        <dbReference type="Proteomes" id="UP001428341"/>
    </source>
</evidence>
<dbReference type="Proteomes" id="UP001428341">
    <property type="component" value="Unassembled WGS sequence"/>
</dbReference>
<accession>A0AAP0M2R8</accession>
<reference evidence="1 2" key="1">
    <citation type="submission" date="2024-05" db="EMBL/GenBank/DDBJ databases">
        <title>Haplotype-resolved chromosome-level genome assembly of Huyou (Citrus changshanensis).</title>
        <authorList>
            <person name="Miao C."/>
            <person name="Chen W."/>
            <person name="Wu Y."/>
            <person name="Wang L."/>
            <person name="Zhao S."/>
            <person name="Grierson D."/>
            <person name="Xu C."/>
            <person name="Chen K."/>
        </authorList>
    </citation>
    <scope>NUCLEOTIDE SEQUENCE [LARGE SCALE GENOMIC DNA]</scope>
    <source>
        <strain evidence="1">01-14</strain>
        <tissue evidence="1">Leaf</tissue>
    </source>
</reference>
<dbReference type="AlphaFoldDB" id="A0AAP0M2R8"/>
<dbReference type="PANTHER" id="PTHR33702:SF16">
    <property type="match status" value="1"/>
</dbReference>
<dbReference type="EMBL" id="JBCGBO010000006">
    <property type="protein sequence ID" value="KAK9194513.1"/>
    <property type="molecule type" value="Genomic_DNA"/>
</dbReference>
<organism evidence="1 2">
    <name type="scientific">Citrus x changshan-huyou</name>
    <dbReference type="NCBI Taxonomy" id="2935761"/>
    <lineage>
        <taxon>Eukaryota</taxon>
        <taxon>Viridiplantae</taxon>
        <taxon>Streptophyta</taxon>
        <taxon>Embryophyta</taxon>
        <taxon>Tracheophyta</taxon>
        <taxon>Spermatophyta</taxon>
        <taxon>Magnoliopsida</taxon>
        <taxon>eudicotyledons</taxon>
        <taxon>Gunneridae</taxon>
        <taxon>Pentapetalae</taxon>
        <taxon>rosids</taxon>
        <taxon>malvids</taxon>
        <taxon>Sapindales</taxon>
        <taxon>Rutaceae</taxon>
        <taxon>Aurantioideae</taxon>
        <taxon>Citrus</taxon>
    </lineage>
</organism>
<evidence type="ECO:0000313" key="1">
    <source>
        <dbReference type="EMBL" id="KAK9194513.1"/>
    </source>
</evidence>
<gene>
    <name evidence="1" type="ORF">WN944_005220</name>
</gene>